<feature type="transmembrane region" description="Helical" evidence="6">
    <location>
        <begin position="493"/>
        <end position="515"/>
    </location>
</feature>
<feature type="transmembrane region" description="Helical" evidence="6">
    <location>
        <begin position="369"/>
        <end position="387"/>
    </location>
</feature>
<evidence type="ECO:0000313" key="8">
    <source>
        <dbReference type="EMBL" id="KAK7723249.1"/>
    </source>
</evidence>
<evidence type="ECO:0000256" key="4">
    <source>
        <dbReference type="ARBA" id="ARBA00023136"/>
    </source>
</evidence>
<feature type="domain" description="Major facilitator superfamily (MFS) profile" evidence="7">
    <location>
        <begin position="57"/>
        <end position="582"/>
    </location>
</feature>
<dbReference type="PANTHER" id="PTHR24064">
    <property type="entry name" value="SOLUTE CARRIER FAMILY 22 MEMBER"/>
    <property type="match status" value="1"/>
</dbReference>
<gene>
    <name evidence="8" type="ORF">SLS63_008902</name>
</gene>
<feature type="transmembrane region" description="Helical" evidence="6">
    <location>
        <begin position="223"/>
        <end position="248"/>
    </location>
</feature>
<keyword evidence="9" id="KW-1185">Reference proteome</keyword>
<dbReference type="SUPFAM" id="SSF103473">
    <property type="entry name" value="MFS general substrate transporter"/>
    <property type="match status" value="1"/>
</dbReference>
<protein>
    <recommendedName>
        <fullName evidence="7">Major facilitator superfamily (MFS) profile domain-containing protein</fullName>
    </recommendedName>
</protein>
<sequence length="719" mass="78574">MLDGIKAEQSSRISRLRLPDPMRQADVHPDVGHITDRHEREIAILRILDSIGFNWPVFCAVAIGFLASSYSLFATNFVTPALLYVYPPEGFSHVDVGEMLDLTTLSATLFGMVVFGHFADRGGRKRLYGWELIILILATVGLVLSSQGFMQTNVDVEGVPKSSMSIYASIIFFRCMLGFGIGAEVGNMADLAPSLRTRLTGSSQYPVSAVIAAEFASTDTRAVMMAAIFLMQSIGRLMAVGIGLGSLLRLMQRYDLDMDEPNVGVAEAKAKIVIDIVWRIVIGIGGIIALIAVGLRLIIPESPRYFSGIQKDLRKAALAVQQVGGKLEDDQRSEISVSSGVRHRFHKDQDPTPWFKAARKYLKEGGWKPLVGMSTIWLLLDVCFYGTSLDSPRTLNKLLLDKPASDATLSIWNADPGSPNATIQRTLDNNAVRTLILSSISSLVGSIVAIPVVHYANRKRLLIGTSLSLTLLFIATGASVVRTYATPDHEVSTVFFALAQFMFNVGPNTLTFIMAAEIFPTVFRGTFYGISAAAGKLGAIIIRAIVAGAGDGNKQLVAYLFVFSVIMLVLAVIAVLPGALPEVQRDTKKPADRTASSMISLEAADDESNHSAPEHWWDKTLPRRWKSLALEDIARYPLPQDELALRRDDTSEHENEYPVSTGPVVRNGTHAPDFSSFPSDFTNVAVARADVEDGTRKFEDEVTQRFSSPVPREVSPPRK</sequence>
<dbReference type="PROSITE" id="PS50850">
    <property type="entry name" value="MFS"/>
    <property type="match status" value="1"/>
</dbReference>
<feature type="transmembrane region" description="Helical" evidence="6">
    <location>
        <begin position="166"/>
        <end position="186"/>
    </location>
</feature>
<feature type="transmembrane region" description="Helical" evidence="6">
    <location>
        <begin position="55"/>
        <end position="79"/>
    </location>
</feature>
<keyword evidence="4 6" id="KW-0472">Membrane</keyword>
<dbReference type="InterPro" id="IPR020846">
    <property type="entry name" value="MFS_dom"/>
</dbReference>
<reference evidence="8 9" key="1">
    <citation type="submission" date="2024-02" db="EMBL/GenBank/DDBJ databases">
        <title>De novo assembly and annotation of 12 fungi associated with fruit tree decline syndrome in Ontario, Canada.</title>
        <authorList>
            <person name="Sulman M."/>
            <person name="Ellouze W."/>
            <person name="Ilyukhin E."/>
        </authorList>
    </citation>
    <scope>NUCLEOTIDE SEQUENCE [LARGE SCALE GENOMIC DNA]</scope>
    <source>
        <strain evidence="8 9">M169</strain>
    </source>
</reference>
<evidence type="ECO:0000313" key="9">
    <source>
        <dbReference type="Proteomes" id="UP001430848"/>
    </source>
</evidence>
<feature type="region of interest" description="Disordered" evidence="5">
    <location>
        <begin position="693"/>
        <end position="719"/>
    </location>
</feature>
<dbReference type="InterPro" id="IPR036259">
    <property type="entry name" value="MFS_trans_sf"/>
</dbReference>
<feature type="transmembrane region" description="Helical" evidence="6">
    <location>
        <begin position="556"/>
        <end position="580"/>
    </location>
</feature>
<dbReference type="Gene3D" id="1.20.1250.20">
    <property type="entry name" value="MFS general substrate transporter like domains"/>
    <property type="match status" value="2"/>
</dbReference>
<evidence type="ECO:0000256" key="2">
    <source>
        <dbReference type="ARBA" id="ARBA00022692"/>
    </source>
</evidence>
<feature type="transmembrane region" description="Helical" evidence="6">
    <location>
        <begin position="435"/>
        <end position="454"/>
    </location>
</feature>
<feature type="transmembrane region" description="Helical" evidence="6">
    <location>
        <begin position="461"/>
        <end position="481"/>
    </location>
</feature>
<organism evidence="8 9">
    <name type="scientific">Diaporthe eres</name>
    <name type="common">Phomopsis oblonga</name>
    <dbReference type="NCBI Taxonomy" id="83184"/>
    <lineage>
        <taxon>Eukaryota</taxon>
        <taxon>Fungi</taxon>
        <taxon>Dikarya</taxon>
        <taxon>Ascomycota</taxon>
        <taxon>Pezizomycotina</taxon>
        <taxon>Sordariomycetes</taxon>
        <taxon>Sordariomycetidae</taxon>
        <taxon>Diaporthales</taxon>
        <taxon>Diaporthaceae</taxon>
        <taxon>Diaporthe</taxon>
        <taxon>Diaporthe eres species complex</taxon>
    </lineage>
</organism>
<evidence type="ECO:0000256" key="6">
    <source>
        <dbReference type="SAM" id="Phobius"/>
    </source>
</evidence>
<feature type="transmembrane region" description="Helical" evidence="6">
    <location>
        <begin position="99"/>
        <end position="120"/>
    </location>
</feature>
<dbReference type="Proteomes" id="UP001430848">
    <property type="component" value="Unassembled WGS sequence"/>
</dbReference>
<comment type="caution">
    <text evidence="8">The sequence shown here is derived from an EMBL/GenBank/DDBJ whole genome shotgun (WGS) entry which is preliminary data.</text>
</comment>
<proteinExistence type="predicted"/>
<feature type="transmembrane region" description="Helical" evidence="6">
    <location>
        <begin position="127"/>
        <end position="146"/>
    </location>
</feature>
<evidence type="ECO:0000256" key="1">
    <source>
        <dbReference type="ARBA" id="ARBA00004141"/>
    </source>
</evidence>
<accession>A0ABR1P190</accession>
<feature type="transmembrane region" description="Helical" evidence="6">
    <location>
        <begin position="276"/>
        <end position="299"/>
    </location>
</feature>
<feature type="region of interest" description="Disordered" evidence="5">
    <location>
        <begin position="648"/>
        <end position="678"/>
    </location>
</feature>
<dbReference type="EMBL" id="JAKNSF020000061">
    <property type="protein sequence ID" value="KAK7723249.1"/>
    <property type="molecule type" value="Genomic_DNA"/>
</dbReference>
<keyword evidence="2 6" id="KW-0812">Transmembrane</keyword>
<feature type="compositionally biased region" description="Basic and acidic residues" evidence="5">
    <location>
        <begin position="693"/>
        <end position="703"/>
    </location>
</feature>
<keyword evidence="3 6" id="KW-1133">Transmembrane helix</keyword>
<evidence type="ECO:0000259" key="7">
    <source>
        <dbReference type="PROSITE" id="PS50850"/>
    </source>
</evidence>
<evidence type="ECO:0000256" key="5">
    <source>
        <dbReference type="SAM" id="MobiDB-lite"/>
    </source>
</evidence>
<comment type="subcellular location">
    <subcellularLocation>
        <location evidence="1">Membrane</location>
        <topology evidence="1">Multi-pass membrane protein</topology>
    </subcellularLocation>
</comment>
<feature type="transmembrane region" description="Helical" evidence="6">
    <location>
        <begin position="527"/>
        <end position="550"/>
    </location>
</feature>
<dbReference type="InterPro" id="IPR005828">
    <property type="entry name" value="MFS_sugar_transport-like"/>
</dbReference>
<name>A0ABR1P190_DIAER</name>
<dbReference type="Pfam" id="PF00083">
    <property type="entry name" value="Sugar_tr"/>
    <property type="match status" value="2"/>
</dbReference>
<evidence type="ECO:0000256" key="3">
    <source>
        <dbReference type="ARBA" id="ARBA00022989"/>
    </source>
</evidence>